<evidence type="ECO:0000313" key="2">
    <source>
        <dbReference type="EMBL" id="KAK3677067.1"/>
    </source>
</evidence>
<evidence type="ECO:0000313" key="3">
    <source>
        <dbReference type="Proteomes" id="UP001274830"/>
    </source>
</evidence>
<dbReference type="AlphaFoldDB" id="A0AAE0WS71"/>
<organism evidence="2 3">
    <name type="scientific">Recurvomyces mirabilis</name>
    <dbReference type="NCBI Taxonomy" id="574656"/>
    <lineage>
        <taxon>Eukaryota</taxon>
        <taxon>Fungi</taxon>
        <taxon>Dikarya</taxon>
        <taxon>Ascomycota</taxon>
        <taxon>Pezizomycotina</taxon>
        <taxon>Dothideomycetes</taxon>
        <taxon>Dothideomycetidae</taxon>
        <taxon>Mycosphaerellales</taxon>
        <taxon>Teratosphaeriaceae</taxon>
        <taxon>Recurvomyces</taxon>
    </lineage>
</organism>
<sequence>MSTQRRSQRATGVKPEKSFEDITTKSRQNTRKDKRTAREVKHAGVQSQVTFFNLLPRLRLRVYHYAIGSEHSRELRKINVPTLAMVSKQVRAEVLRVFFSECTFEWVVWSSGEDAEELDGLNGRGELPTLAVPTLSMKLWAKPRYAYVRRDYGIRVALGKRSREI</sequence>
<protein>
    <submittedName>
        <fullName evidence="2">Uncharacterized protein</fullName>
    </submittedName>
</protein>
<comment type="caution">
    <text evidence="2">The sequence shown here is derived from an EMBL/GenBank/DDBJ whole genome shotgun (WGS) entry which is preliminary data.</text>
</comment>
<evidence type="ECO:0000256" key="1">
    <source>
        <dbReference type="SAM" id="MobiDB-lite"/>
    </source>
</evidence>
<keyword evidence="3" id="KW-1185">Reference proteome</keyword>
<feature type="compositionally biased region" description="Basic and acidic residues" evidence="1">
    <location>
        <begin position="14"/>
        <end position="24"/>
    </location>
</feature>
<dbReference type="Proteomes" id="UP001274830">
    <property type="component" value="Unassembled WGS sequence"/>
</dbReference>
<accession>A0AAE0WS71</accession>
<proteinExistence type="predicted"/>
<name>A0AAE0WS71_9PEZI</name>
<reference evidence="2" key="1">
    <citation type="submission" date="2023-07" db="EMBL/GenBank/DDBJ databases">
        <title>Black Yeasts Isolated from many extreme environments.</title>
        <authorList>
            <person name="Coleine C."/>
            <person name="Stajich J.E."/>
            <person name="Selbmann L."/>
        </authorList>
    </citation>
    <scope>NUCLEOTIDE SEQUENCE</scope>
    <source>
        <strain evidence="2">CCFEE 5485</strain>
    </source>
</reference>
<dbReference type="EMBL" id="JAUTXT010000008">
    <property type="protein sequence ID" value="KAK3677067.1"/>
    <property type="molecule type" value="Genomic_DNA"/>
</dbReference>
<gene>
    <name evidence="2" type="ORF">LTR78_003272</name>
</gene>
<feature type="region of interest" description="Disordered" evidence="1">
    <location>
        <begin position="1"/>
        <end position="39"/>
    </location>
</feature>